<accession>A0A0J7ASM0</accession>
<reference evidence="2" key="1">
    <citation type="journal article" date="2010" name="Genome Res.">
        <title>Population genomic sequencing of Coccidioides fungi reveals recent hybridization and transposon control.</title>
        <authorList>
            <person name="Neafsey D.E."/>
            <person name="Barker B.M."/>
            <person name="Sharpton T.J."/>
            <person name="Stajich J.E."/>
            <person name="Park D.J."/>
            <person name="Whiston E."/>
            <person name="Hung C.-Y."/>
            <person name="McMahan C."/>
            <person name="White J."/>
            <person name="Sykes S."/>
            <person name="Heiman D."/>
            <person name="Young S."/>
            <person name="Zeng Q."/>
            <person name="Abouelleil A."/>
            <person name="Aftuck L."/>
            <person name="Bessette D."/>
            <person name="Brown A."/>
            <person name="FitzGerald M."/>
            <person name="Lui A."/>
            <person name="Macdonald J.P."/>
            <person name="Priest M."/>
            <person name="Orbach M.J."/>
            <person name="Galgiani J.N."/>
            <person name="Kirkland T.N."/>
            <person name="Cole G.T."/>
            <person name="Birren B.W."/>
            <person name="Henn M.R."/>
            <person name="Taylor J.W."/>
            <person name="Rounsley S.D."/>
        </authorList>
    </citation>
    <scope>NUCLEOTIDE SEQUENCE [LARGE SCALE GENOMIC DNA]</scope>
    <source>
        <strain evidence="2">RMSCC 2394</strain>
    </source>
</reference>
<proteinExistence type="predicted"/>
<evidence type="ECO:0000313" key="2">
    <source>
        <dbReference type="Proteomes" id="UP000054565"/>
    </source>
</evidence>
<dbReference type="Proteomes" id="UP000054565">
    <property type="component" value="Unassembled WGS sequence"/>
</dbReference>
<evidence type="ECO:0000313" key="1">
    <source>
        <dbReference type="EMBL" id="KMP00262.1"/>
    </source>
</evidence>
<dbReference type="AlphaFoldDB" id="A0A0J7ASM0"/>
<dbReference type="EMBL" id="DS028093">
    <property type="protein sequence ID" value="KMP00262.1"/>
    <property type="molecule type" value="Genomic_DNA"/>
</dbReference>
<gene>
    <name evidence="1" type="ORF">CIRG_00404</name>
</gene>
<name>A0A0J7ASM0_COCIT</name>
<sequence length="368" mass="41238">MFRLSTDSPIPITRNDIAIDLEELYSRAQKTIEYPYQPLTDKSLPPIGCTLYTYTHADFDSQNEGLGQNASCSISSHTRTPKAAEELTWRIKHCYQPERNRFPRKALECCLNPFNIPSQATVPVEFSEQVSLYNAVDYQRSKSISARTNSVGLSQHADRMYQDGGSSALSLGLPSKADKHYPIQQGVEATGVREVGVCLETMQMGVAALANNQIEIIDFSLLPRPLQSPNRPHPRMRCAKTKIPAAAVDHSWRAVSPLKSREGFFEVPPQSTLNNLNWQKAWGFDDRRFSDEVRGFATGDLWMEYERSSNVHCLLKHLSIPCHTTIGCAIRISKAAGLELRRADLVEVCALPVFKLANRSIDGRICQL</sequence>
<organism evidence="1 2">
    <name type="scientific">Coccidioides immitis RMSCC 2394</name>
    <dbReference type="NCBI Taxonomy" id="404692"/>
    <lineage>
        <taxon>Eukaryota</taxon>
        <taxon>Fungi</taxon>
        <taxon>Dikarya</taxon>
        <taxon>Ascomycota</taxon>
        <taxon>Pezizomycotina</taxon>
        <taxon>Eurotiomycetes</taxon>
        <taxon>Eurotiomycetidae</taxon>
        <taxon>Onygenales</taxon>
        <taxon>Onygenaceae</taxon>
        <taxon>Coccidioides</taxon>
    </lineage>
</organism>
<protein>
    <submittedName>
        <fullName evidence="1">Uncharacterized protein</fullName>
    </submittedName>
</protein>